<evidence type="ECO:0000313" key="2">
    <source>
        <dbReference type="EMBL" id="MBP2056816.1"/>
    </source>
</evidence>
<dbReference type="OrthoDB" id="4220183at2"/>
<dbReference type="EMBL" id="CP016279">
    <property type="protein sequence ID" value="ANP52180.1"/>
    <property type="molecule type" value="Genomic_DNA"/>
</dbReference>
<dbReference type="AlphaFoldDB" id="A0A1B1B064"/>
<reference evidence="2 4" key="2">
    <citation type="submission" date="2021-03" db="EMBL/GenBank/DDBJ databases">
        <title>Genomic Encyclopedia of Type Strains, Phase IV (KMG-IV): sequencing the most valuable type-strain genomes for metagenomic binning, comparative biology and taxonomic classification.</title>
        <authorList>
            <person name="Goeker M."/>
        </authorList>
    </citation>
    <scope>NUCLEOTIDE SEQUENCE [LARGE SCALE GENOMIC DNA]</scope>
    <source>
        <strain evidence="2 4">DSM 40499</strain>
    </source>
</reference>
<dbReference type="RefSeq" id="WP_067307862.1">
    <property type="nucleotide sequence ID" value="NZ_CP016279.1"/>
</dbReference>
<gene>
    <name evidence="1" type="ORF">AVL59_23815</name>
    <name evidence="2" type="ORF">J2Z21_009835</name>
</gene>
<evidence type="ECO:0000313" key="4">
    <source>
        <dbReference type="Proteomes" id="UP001519309"/>
    </source>
</evidence>
<protein>
    <submittedName>
        <fullName evidence="1">Uncharacterized protein</fullName>
    </submittedName>
</protein>
<dbReference type="Proteomes" id="UP000092659">
    <property type="component" value="Chromosome"/>
</dbReference>
<evidence type="ECO:0000313" key="3">
    <source>
        <dbReference type="Proteomes" id="UP000092659"/>
    </source>
</evidence>
<accession>A0A1B1B064</accession>
<dbReference type="KEGG" id="sgs:AVL59_23815"/>
<evidence type="ECO:0000313" key="1">
    <source>
        <dbReference type="EMBL" id="ANP52180.1"/>
    </source>
</evidence>
<dbReference type="STRING" id="68214.AVL59_23815"/>
<name>A0A1B1B064_9ACTN</name>
<organism evidence="1 3">
    <name type="scientific">Streptomyces griseochromogenes</name>
    <dbReference type="NCBI Taxonomy" id="68214"/>
    <lineage>
        <taxon>Bacteria</taxon>
        <taxon>Bacillati</taxon>
        <taxon>Actinomycetota</taxon>
        <taxon>Actinomycetes</taxon>
        <taxon>Kitasatosporales</taxon>
        <taxon>Streptomycetaceae</taxon>
        <taxon>Streptomyces</taxon>
    </lineage>
</organism>
<proteinExistence type="predicted"/>
<dbReference type="Proteomes" id="UP001519309">
    <property type="component" value="Unassembled WGS sequence"/>
</dbReference>
<dbReference type="EMBL" id="JAGGLP010000070">
    <property type="protein sequence ID" value="MBP2056816.1"/>
    <property type="molecule type" value="Genomic_DNA"/>
</dbReference>
<keyword evidence="4" id="KW-1185">Reference proteome</keyword>
<sequence length="85" mass="9825">MTRLDMLRFARRVVEQQATRQLALIDRWIADEEQREAQRRAAGARKDRAAAWLIQYGLNRTNADAMHVGDCWAARKTGRCRVAGR</sequence>
<reference evidence="1 3" key="1">
    <citation type="submission" date="2016-06" db="EMBL/GenBank/DDBJ databases">
        <title>Complete genome sequence of Streptomyces griseochromogenes ATCC 14511, the Blasticidin S producer.</title>
        <authorList>
            <person name="Wu L."/>
        </authorList>
    </citation>
    <scope>NUCLEOTIDE SEQUENCE [LARGE SCALE GENOMIC DNA]</scope>
    <source>
        <strain evidence="1 3">ATCC 14511</strain>
    </source>
</reference>